<keyword evidence="4" id="KW-1185">Reference proteome</keyword>
<dbReference type="Proteomes" id="UP000596661">
    <property type="component" value="Chromosome 9"/>
</dbReference>
<reference evidence="3" key="1">
    <citation type="submission" date="2018-11" db="EMBL/GenBank/DDBJ databases">
        <authorList>
            <person name="Grassa J C."/>
        </authorList>
    </citation>
    <scope>NUCLEOTIDE SEQUENCE [LARGE SCALE GENOMIC DNA]</scope>
</reference>
<dbReference type="PANTHER" id="PTHR31286">
    <property type="entry name" value="GLYCINE-RICH CELL WALL STRUCTURAL PROTEIN 1.8-LIKE"/>
    <property type="match status" value="1"/>
</dbReference>
<dbReference type="PANTHER" id="PTHR31286:SF153">
    <property type="entry name" value="DUF4283 DOMAIN PROTEIN"/>
    <property type="match status" value="1"/>
</dbReference>
<dbReference type="OMA" id="HTSKEYG"/>
<dbReference type="InterPro" id="IPR040256">
    <property type="entry name" value="At4g02000-like"/>
</dbReference>
<proteinExistence type="predicted"/>
<organism evidence="3 4">
    <name type="scientific">Cannabis sativa</name>
    <name type="common">Hemp</name>
    <name type="synonym">Marijuana</name>
    <dbReference type="NCBI Taxonomy" id="3483"/>
    <lineage>
        <taxon>Eukaryota</taxon>
        <taxon>Viridiplantae</taxon>
        <taxon>Streptophyta</taxon>
        <taxon>Embryophyta</taxon>
        <taxon>Tracheophyta</taxon>
        <taxon>Spermatophyta</taxon>
        <taxon>Magnoliopsida</taxon>
        <taxon>eudicotyledons</taxon>
        <taxon>Gunneridae</taxon>
        <taxon>Pentapetalae</taxon>
        <taxon>rosids</taxon>
        <taxon>fabids</taxon>
        <taxon>Rosales</taxon>
        <taxon>Cannabaceae</taxon>
        <taxon>Cannabis</taxon>
    </lineage>
</organism>
<evidence type="ECO:0000313" key="4">
    <source>
        <dbReference type="Proteomes" id="UP000596661"/>
    </source>
</evidence>
<feature type="domain" description="Zinc knuckle CX2CX4HX4C" evidence="2">
    <location>
        <begin position="124"/>
        <end position="169"/>
    </location>
</feature>
<dbReference type="InterPro" id="IPR025836">
    <property type="entry name" value="Zn_knuckle_CX2CX4HX4C"/>
</dbReference>
<feature type="domain" description="DUF4283" evidence="1">
    <location>
        <begin position="1"/>
        <end position="62"/>
    </location>
</feature>
<dbReference type="Pfam" id="PF14392">
    <property type="entry name" value="zf-CCHC_4"/>
    <property type="match status" value="1"/>
</dbReference>
<accession>A0A803QF05</accession>
<dbReference type="EMBL" id="UZAU01000772">
    <property type="status" value="NOT_ANNOTATED_CDS"/>
    <property type="molecule type" value="Genomic_DNA"/>
</dbReference>
<protein>
    <recommendedName>
        <fullName evidence="5">Zinc knuckle CX2CX4HX4C domain-containing protein</fullName>
    </recommendedName>
</protein>
<dbReference type="EnsemblPlants" id="evm.model.09.1615">
    <property type="protein sequence ID" value="cds.evm.model.09.1615"/>
    <property type="gene ID" value="evm.TU.09.1615"/>
</dbReference>
<dbReference type="InterPro" id="IPR025558">
    <property type="entry name" value="DUF4283"/>
</dbReference>
<evidence type="ECO:0000259" key="2">
    <source>
        <dbReference type="Pfam" id="PF14392"/>
    </source>
</evidence>
<dbReference type="Gramene" id="evm.model.09.1615">
    <property type="protein sequence ID" value="cds.evm.model.09.1615"/>
    <property type="gene ID" value="evm.TU.09.1615"/>
</dbReference>
<dbReference type="AlphaFoldDB" id="A0A803QF05"/>
<reference evidence="3" key="2">
    <citation type="submission" date="2021-03" db="UniProtKB">
        <authorList>
            <consortium name="EnsemblPlants"/>
        </authorList>
    </citation>
    <scope>IDENTIFICATION</scope>
</reference>
<name>A0A803QF05_CANSA</name>
<sequence length="376" mass="42356">MQNKMAQLWQPGRGMYVKELENNLYLFQFYHEVDIERVMEGSPWTFDRIPLIFERLKQGENPRMVVLNKLEIWVQLHNLSTGFMTERVIQGLGNYLGTFVKSDPNNFIGVWRDYLRIRVKINIDCPLKRKKKLERQGGQFCHALFKYEDLPTFCFICGILGHTERFCEKLFDTPLDQIEKPFNLEMKATPRRRNYTAGAKWLRSGIANRGGGSGFSGGPSTVTPNNHGTETTQDCAQSGIGQAGSLHTKNQGGVSRQSRNNGTEIMKRGDFLLMQKSIIKEGAGQREGNAMQWDNDKTVPANDEETLIVLENKKRRMGLDNTHGPVEASNISLTNVNFNNTSGPTGEVDMEMGPATLVTTKNLFGAGSGSQARREL</sequence>
<evidence type="ECO:0000259" key="1">
    <source>
        <dbReference type="Pfam" id="PF14111"/>
    </source>
</evidence>
<dbReference type="Pfam" id="PF14111">
    <property type="entry name" value="DUF4283"/>
    <property type="match status" value="1"/>
</dbReference>
<evidence type="ECO:0000313" key="3">
    <source>
        <dbReference type="EnsemblPlants" id="cds.evm.model.09.1615"/>
    </source>
</evidence>
<evidence type="ECO:0008006" key="5">
    <source>
        <dbReference type="Google" id="ProtNLM"/>
    </source>
</evidence>